<dbReference type="InParanoid" id="F4RM69"/>
<evidence type="ECO:0000313" key="2">
    <source>
        <dbReference type="EMBL" id="EGG06520.1"/>
    </source>
</evidence>
<dbReference type="AlphaFoldDB" id="F4RM69"/>
<keyword evidence="3" id="KW-1185">Reference proteome</keyword>
<dbReference type="VEuPathDB" id="FungiDB:MELLADRAFT_71902"/>
<dbReference type="GeneID" id="18931967"/>
<dbReference type="KEGG" id="mlr:MELLADRAFT_71902"/>
<protein>
    <submittedName>
        <fullName evidence="2">Uncharacterized protein</fullName>
    </submittedName>
</protein>
<gene>
    <name evidence="2" type="ORF">MELLADRAFT_71902</name>
</gene>
<dbReference type="Proteomes" id="UP000001072">
    <property type="component" value="Unassembled WGS sequence"/>
</dbReference>
<evidence type="ECO:0000313" key="3">
    <source>
        <dbReference type="Proteomes" id="UP000001072"/>
    </source>
</evidence>
<organism evidence="3">
    <name type="scientific">Melampsora larici-populina (strain 98AG31 / pathotype 3-4-7)</name>
    <name type="common">Poplar leaf rust fungus</name>
    <dbReference type="NCBI Taxonomy" id="747676"/>
    <lineage>
        <taxon>Eukaryota</taxon>
        <taxon>Fungi</taxon>
        <taxon>Dikarya</taxon>
        <taxon>Basidiomycota</taxon>
        <taxon>Pucciniomycotina</taxon>
        <taxon>Pucciniomycetes</taxon>
        <taxon>Pucciniales</taxon>
        <taxon>Melampsoraceae</taxon>
        <taxon>Melampsora</taxon>
    </lineage>
</organism>
<feature type="compositionally biased region" description="Basic residues" evidence="1">
    <location>
        <begin position="38"/>
        <end position="50"/>
    </location>
</feature>
<dbReference type="RefSeq" id="XP_007410354.1">
    <property type="nucleotide sequence ID" value="XM_007410292.1"/>
</dbReference>
<feature type="compositionally biased region" description="Basic and acidic residues" evidence="1">
    <location>
        <begin position="27"/>
        <end position="37"/>
    </location>
</feature>
<dbReference type="HOGENOM" id="CLU_2606519_0_0_1"/>
<sequence length="79" mass="9682">MRLGWGFRDFGVKVFESQVDGVDRFDHHHHHHQEDYRHHKNKNTNTKKKNLNGFNDHQEIRVKEFKRFWANQVAIECVR</sequence>
<reference evidence="3" key="1">
    <citation type="journal article" date="2011" name="Proc. Natl. Acad. Sci. U.S.A.">
        <title>Obligate biotrophy features unraveled by the genomic analysis of rust fungi.</title>
        <authorList>
            <person name="Duplessis S."/>
            <person name="Cuomo C.A."/>
            <person name="Lin Y.-C."/>
            <person name="Aerts A."/>
            <person name="Tisserant E."/>
            <person name="Veneault-Fourrey C."/>
            <person name="Joly D.L."/>
            <person name="Hacquard S."/>
            <person name="Amselem J."/>
            <person name="Cantarel B.L."/>
            <person name="Chiu R."/>
            <person name="Coutinho P.M."/>
            <person name="Feau N."/>
            <person name="Field M."/>
            <person name="Frey P."/>
            <person name="Gelhaye E."/>
            <person name="Goldberg J."/>
            <person name="Grabherr M.G."/>
            <person name="Kodira C.D."/>
            <person name="Kohler A."/>
            <person name="Kuees U."/>
            <person name="Lindquist E.A."/>
            <person name="Lucas S.M."/>
            <person name="Mago R."/>
            <person name="Mauceli E."/>
            <person name="Morin E."/>
            <person name="Murat C."/>
            <person name="Pangilinan J.L."/>
            <person name="Park R."/>
            <person name="Pearson M."/>
            <person name="Quesneville H."/>
            <person name="Rouhier N."/>
            <person name="Sakthikumar S."/>
            <person name="Salamov A.A."/>
            <person name="Schmutz J."/>
            <person name="Selles B."/>
            <person name="Shapiro H."/>
            <person name="Tanguay P."/>
            <person name="Tuskan G.A."/>
            <person name="Henrissat B."/>
            <person name="Van de Peer Y."/>
            <person name="Rouze P."/>
            <person name="Ellis J.G."/>
            <person name="Dodds P.N."/>
            <person name="Schein J.E."/>
            <person name="Zhong S."/>
            <person name="Hamelin R.C."/>
            <person name="Grigoriev I.V."/>
            <person name="Szabo L.J."/>
            <person name="Martin F."/>
        </authorList>
    </citation>
    <scope>NUCLEOTIDE SEQUENCE [LARGE SCALE GENOMIC DNA]</scope>
    <source>
        <strain evidence="3">98AG31 / pathotype 3-4-7</strain>
    </source>
</reference>
<feature type="region of interest" description="Disordered" evidence="1">
    <location>
        <begin position="27"/>
        <end position="52"/>
    </location>
</feature>
<dbReference type="EMBL" id="GL883108">
    <property type="protein sequence ID" value="EGG06520.1"/>
    <property type="molecule type" value="Genomic_DNA"/>
</dbReference>
<evidence type="ECO:0000256" key="1">
    <source>
        <dbReference type="SAM" id="MobiDB-lite"/>
    </source>
</evidence>
<name>F4RM69_MELLP</name>
<proteinExistence type="predicted"/>
<accession>F4RM69</accession>